<dbReference type="RefSeq" id="WP_353389547.1">
    <property type="nucleotide sequence ID" value="NZ_BAABWD010000005.1"/>
</dbReference>
<evidence type="ECO:0000313" key="2">
    <source>
        <dbReference type="EMBL" id="GAA6132793.1"/>
    </source>
</evidence>
<organism evidence="2 3">
    <name type="scientific">Halopseudomonas sabulinigri</name>
    <dbReference type="NCBI Taxonomy" id="472181"/>
    <lineage>
        <taxon>Bacteria</taxon>
        <taxon>Pseudomonadati</taxon>
        <taxon>Pseudomonadota</taxon>
        <taxon>Gammaproteobacteria</taxon>
        <taxon>Pseudomonadales</taxon>
        <taxon>Pseudomonadaceae</taxon>
        <taxon>Halopseudomonas</taxon>
    </lineage>
</organism>
<reference evidence="2 3" key="1">
    <citation type="submission" date="2024-04" db="EMBL/GenBank/DDBJ databases">
        <title>Draft genome sequence of Halopseudomonas sabulinigri NBRC 116187.</title>
        <authorList>
            <person name="Miyakawa T."/>
            <person name="Kusuya Y."/>
            <person name="Miura T."/>
        </authorList>
    </citation>
    <scope>NUCLEOTIDE SEQUENCE [LARGE SCALE GENOMIC DNA]</scope>
    <source>
        <strain evidence="2 3">4NH20-0042</strain>
    </source>
</reference>
<name>A0ABP9ZTK4_9GAMM</name>
<feature type="domain" description="CD-NTase associated protein 4-like DNA endonuclease" evidence="1">
    <location>
        <begin position="11"/>
        <end position="233"/>
    </location>
</feature>
<dbReference type="Pfam" id="PF14130">
    <property type="entry name" value="Cap4_nuclease"/>
    <property type="match status" value="1"/>
</dbReference>
<protein>
    <recommendedName>
        <fullName evidence="1">CD-NTase associated protein 4-like DNA endonuclease domain-containing protein</fullName>
    </recommendedName>
</protein>
<accession>A0ABP9ZTK4</accession>
<dbReference type="EMBL" id="BAABWD010000005">
    <property type="protein sequence ID" value="GAA6132793.1"/>
    <property type="molecule type" value="Genomic_DNA"/>
</dbReference>
<evidence type="ECO:0000313" key="3">
    <source>
        <dbReference type="Proteomes" id="UP001486808"/>
    </source>
</evidence>
<proteinExistence type="predicted"/>
<evidence type="ECO:0000259" key="1">
    <source>
        <dbReference type="Pfam" id="PF14130"/>
    </source>
</evidence>
<sequence length="389" mass="43674">MLDKKKPREQSGRDSYSRYRYQVRSAAIASLSILEGGDVDMVYCDLHDDFVIRKFSDGKCRYVFVQVKTNSKQNHNWGLSEIFGLNTRLPKGKKQENEKIKDSFVGKMLLHTVGFGEHCEAVVFQTNIHSADVVEEVLADIASGVFGNKYSIELLDRFNDCFNDSEDELSRSDVENCLSKIGFEHDVYYLKSNEAQFESAARDKIYEFSEVDLQRTELRQIILKLLDLVSSKSSGVITSWDSESIDSLAGVSIADLLSVLSVSKTAYQELLSGGDSKAIKSASIIQRSLSKGGADHSAVEYCSRCKVSWDVWLRTNRHVVRDFDLLEILERVKDLLYAQMDAKGALNITLLRGPVESLLSELHSKGLAYDLDENLLLGCVFSELVKGET</sequence>
<gene>
    <name evidence="2" type="ORF">NBRC116187_31530</name>
</gene>
<dbReference type="Proteomes" id="UP001486808">
    <property type="component" value="Unassembled WGS sequence"/>
</dbReference>
<comment type="caution">
    <text evidence="2">The sequence shown here is derived from an EMBL/GenBank/DDBJ whole genome shotgun (WGS) entry which is preliminary data.</text>
</comment>
<dbReference type="InterPro" id="IPR025382">
    <property type="entry name" value="Cap4-like_endonuclease_dom"/>
</dbReference>
<keyword evidence="3" id="KW-1185">Reference proteome</keyword>